<reference evidence="7" key="1">
    <citation type="submission" date="2020-05" db="EMBL/GenBank/DDBJ databases">
        <authorList>
            <person name="Chiriac C."/>
            <person name="Salcher M."/>
            <person name="Ghai R."/>
            <person name="Kavagutti S V."/>
        </authorList>
    </citation>
    <scope>NUCLEOTIDE SEQUENCE</scope>
</reference>
<evidence type="ECO:0000313" key="7">
    <source>
        <dbReference type="EMBL" id="CAB4951239.1"/>
    </source>
</evidence>
<dbReference type="InterPro" id="IPR055342">
    <property type="entry name" value="MreC_beta-barrel_core"/>
</dbReference>
<evidence type="ECO:0000259" key="5">
    <source>
        <dbReference type="Pfam" id="PF04085"/>
    </source>
</evidence>
<dbReference type="InterPro" id="IPR042177">
    <property type="entry name" value="Cell/Rod_1"/>
</dbReference>
<comment type="similarity">
    <text evidence="1">Belongs to the MreC family.</text>
</comment>
<dbReference type="Gene3D" id="2.40.10.340">
    <property type="entry name" value="Rod shape-determining protein MreC, domain 1"/>
    <property type="match status" value="1"/>
</dbReference>
<proteinExistence type="inferred from homology"/>
<gene>
    <name evidence="6" type="ORF">UFOPK1392_00192</name>
    <name evidence="7" type="ORF">UFOPK3733_01889</name>
</gene>
<dbReference type="GO" id="GO:0005886">
    <property type="term" value="C:plasma membrane"/>
    <property type="evidence" value="ECO:0007669"/>
    <property type="project" value="TreeGrafter"/>
</dbReference>
<dbReference type="GO" id="GO:0008360">
    <property type="term" value="P:regulation of cell shape"/>
    <property type="evidence" value="ECO:0007669"/>
    <property type="project" value="UniProtKB-KW"/>
</dbReference>
<evidence type="ECO:0000313" key="6">
    <source>
        <dbReference type="EMBL" id="CAB4322458.1"/>
    </source>
</evidence>
<dbReference type="EMBL" id="CAEMXZ010000005">
    <property type="protein sequence ID" value="CAB4322458.1"/>
    <property type="molecule type" value="Genomic_DNA"/>
</dbReference>
<name>A0A6J7K984_9ZZZZ</name>
<dbReference type="PIRSF" id="PIRSF038471">
    <property type="entry name" value="MreC"/>
    <property type="match status" value="1"/>
</dbReference>
<accession>A0A6J7K984</accession>
<protein>
    <recommendedName>
        <fullName evidence="2">Cell shape-determining protein MreC</fullName>
    </recommendedName>
    <alternativeName>
        <fullName evidence="4">Cell shape protein MreC</fullName>
    </alternativeName>
</protein>
<sequence>MAPRRSTGRSRSTVILLVLTAITLLTLSGRGVGALDSTRAAVTSAVSPIGDAARWLFGPFSGAWNAAFDHGDLARRNDALVQENERLLGQLTQASISTQQLQELLNLVGIPFLGNTPVVHTRVVSGTIGNFGDTIELDKGASAGVVKGMPVITGQGLIGKVKVVGEDRCTVELITGGSFRVGFIVIGTSAVGIAEGVGRPSILRGTNIDVAQTVTEGQVVVTAGLRGSSFPPNIPIGSVKSVRSEEASRQTLVEISMFASTRDLTYADVVLWTPGG</sequence>
<dbReference type="PANTHER" id="PTHR34138:SF1">
    <property type="entry name" value="CELL SHAPE-DETERMINING PROTEIN MREC"/>
    <property type="match status" value="1"/>
</dbReference>
<evidence type="ECO:0000256" key="1">
    <source>
        <dbReference type="ARBA" id="ARBA00009369"/>
    </source>
</evidence>
<organism evidence="7">
    <name type="scientific">freshwater metagenome</name>
    <dbReference type="NCBI Taxonomy" id="449393"/>
    <lineage>
        <taxon>unclassified sequences</taxon>
        <taxon>metagenomes</taxon>
        <taxon>ecological metagenomes</taxon>
    </lineage>
</organism>
<dbReference type="AlphaFoldDB" id="A0A6J7K984"/>
<dbReference type="Pfam" id="PF04085">
    <property type="entry name" value="MreC"/>
    <property type="match status" value="1"/>
</dbReference>
<dbReference type="PANTHER" id="PTHR34138">
    <property type="entry name" value="CELL SHAPE-DETERMINING PROTEIN MREC"/>
    <property type="match status" value="1"/>
</dbReference>
<dbReference type="Gene3D" id="2.40.10.350">
    <property type="entry name" value="Rod shape-determining protein MreC, domain 2"/>
    <property type="match status" value="1"/>
</dbReference>
<dbReference type="InterPro" id="IPR042175">
    <property type="entry name" value="Cell/Rod_MreC_2"/>
</dbReference>
<evidence type="ECO:0000256" key="4">
    <source>
        <dbReference type="ARBA" id="ARBA00032089"/>
    </source>
</evidence>
<evidence type="ECO:0000256" key="3">
    <source>
        <dbReference type="ARBA" id="ARBA00022960"/>
    </source>
</evidence>
<dbReference type="EMBL" id="CAFBNC010000127">
    <property type="protein sequence ID" value="CAB4951239.1"/>
    <property type="molecule type" value="Genomic_DNA"/>
</dbReference>
<dbReference type="InterPro" id="IPR007221">
    <property type="entry name" value="MreC"/>
</dbReference>
<feature type="domain" description="Rod shape-determining protein MreC beta-barrel core" evidence="5">
    <location>
        <begin position="123"/>
        <end position="269"/>
    </location>
</feature>
<evidence type="ECO:0000256" key="2">
    <source>
        <dbReference type="ARBA" id="ARBA00013855"/>
    </source>
</evidence>
<keyword evidence="3" id="KW-0133">Cell shape</keyword>